<feature type="compositionally biased region" description="Polar residues" evidence="3">
    <location>
        <begin position="70"/>
        <end position="94"/>
    </location>
</feature>
<dbReference type="GO" id="GO:0000339">
    <property type="term" value="F:RNA cap binding"/>
    <property type="evidence" value="ECO:0007669"/>
    <property type="project" value="InterPro"/>
</dbReference>
<dbReference type="InterPro" id="IPR036390">
    <property type="entry name" value="WH_DNA-bd_sf"/>
</dbReference>
<feature type="region of interest" description="Disordered" evidence="3">
    <location>
        <begin position="186"/>
        <end position="210"/>
    </location>
</feature>
<dbReference type="GO" id="GO:0048255">
    <property type="term" value="P:mRNA stabilization"/>
    <property type="evidence" value="ECO:0007669"/>
    <property type="project" value="InterPro"/>
</dbReference>
<evidence type="ECO:0000259" key="4">
    <source>
        <dbReference type="PROSITE" id="PS50961"/>
    </source>
</evidence>
<protein>
    <recommendedName>
        <fullName evidence="4">HTH La-type RNA-binding domain-containing protein</fullName>
    </recommendedName>
</protein>
<dbReference type="CDD" id="cd07323">
    <property type="entry name" value="LAM"/>
    <property type="match status" value="1"/>
</dbReference>
<feature type="compositionally biased region" description="Basic residues" evidence="3">
    <location>
        <begin position="721"/>
        <end position="743"/>
    </location>
</feature>
<dbReference type="OMA" id="FRQEIFQ"/>
<feature type="domain" description="HTH La-type RNA-binding" evidence="4">
    <location>
        <begin position="297"/>
        <end position="386"/>
    </location>
</feature>
<dbReference type="EMBL" id="KQ090181">
    <property type="protein sequence ID" value="KMT02184.1"/>
    <property type="molecule type" value="Genomic_DNA"/>
</dbReference>
<dbReference type="Gramene" id="KMT02184">
    <property type="protein sequence ID" value="KMT02184"/>
    <property type="gene ID" value="BVRB_9g206990"/>
</dbReference>
<dbReference type="Pfam" id="PF05383">
    <property type="entry name" value="La"/>
    <property type="match status" value="1"/>
</dbReference>
<feature type="compositionally biased region" description="Basic and acidic residues" evidence="3">
    <location>
        <begin position="441"/>
        <end position="453"/>
    </location>
</feature>
<feature type="compositionally biased region" description="Basic residues" evidence="3">
    <location>
        <begin position="95"/>
        <end position="108"/>
    </location>
</feature>
<feature type="region of interest" description="Disordered" evidence="3">
    <location>
        <begin position="671"/>
        <end position="758"/>
    </location>
</feature>
<evidence type="ECO:0000256" key="3">
    <source>
        <dbReference type="SAM" id="MobiDB-lite"/>
    </source>
</evidence>
<proteinExistence type="predicted"/>
<dbReference type="SMART" id="SM00684">
    <property type="entry name" value="DM15"/>
    <property type="match status" value="3"/>
</dbReference>
<dbReference type="Pfam" id="PF21071">
    <property type="entry name" value="LARP1_HEAT"/>
    <property type="match status" value="1"/>
</dbReference>
<dbReference type="PROSITE" id="PS50961">
    <property type="entry name" value="HTH_LA"/>
    <property type="match status" value="1"/>
</dbReference>
<dbReference type="InterPro" id="IPR006607">
    <property type="entry name" value="DM15"/>
</dbReference>
<dbReference type="PANTHER" id="PTHR22792">
    <property type="entry name" value="LUPUS LA PROTEIN-RELATED"/>
    <property type="match status" value="1"/>
</dbReference>
<dbReference type="SUPFAM" id="SSF46785">
    <property type="entry name" value="Winged helix' DNA-binding domain"/>
    <property type="match status" value="1"/>
</dbReference>
<dbReference type="eggNOG" id="KOG2590">
    <property type="taxonomic scope" value="Eukaryota"/>
</dbReference>
<keyword evidence="6" id="KW-1185">Reference proteome</keyword>
<feature type="region of interest" description="Disordered" evidence="3">
    <location>
        <begin position="433"/>
        <end position="457"/>
    </location>
</feature>
<feature type="region of interest" description="Disordered" evidence="3">
    <location>
        <begin position="510"/>
        <end position="555"/>
    </location>
</feature>
<dbReference type="AlphaFoldDB" id="A0A0J8BQE7"/>
<dbReference type="OrthoDB" id="340227at2759"/>
<sequence length="991" mass="110520">MMAMTPENEIGDDPKEVSESVDDGPKSPWKRPVDKKGDKPVMGAEAWPPLSDAQRLKNLDAPSKSLASEGGTSSAQCTSSDVQDSAVQQKASNVSHKHGQNRYHRSGSKRNLNSGPPLNVHHVPYYQPEMPHVYPPMILSPVPLQGYGYQSYPTAFPGAENQLSNAGSETPLRGFVPPSYSIDANRNIQPPRGDPNMTGPNPYNRRPNVSEAGARPYPLWHYPPAYNPTDGMMQQAMPRAYPQSSIYGPAPPYVAGPSFPGAAPMYYINTPPPGSIRAQYAPSYTTHPLSPMAPILPPETPALRESIIKQIEYYFSDENLQTDHYLISHMDGQGWVPISIIADFKRVKRMSTDIPFILDALESSRAVEVQADKLRKRDNWSKYTAAVEHTSPVKAQMSKDQIAGTVISNEENNMISEVRMDGATETAAICSSSSDNLAEVSRNDNKLKGEDQKSVISNEENNMISEVRMDGATETAAICSSSSDNLAEVSRNDNKLKGEDQKSVKVINDSDKQALVHGQPFSDEKQSSESNIKYAVPPDVASGSSTNDKVKAHKPTREAFREDDIIDEQREMTMNLDDLSADFSGTFMLDEELEIERKMQKKGVHGSCKRIEDEDDEIVVNDQDVERLVIVTQNSSVLGAGSGVQKSDSISNEHASAINDGLYFYEQELKAKRSHRRKKNSNMESKDGSSRSPNFPTGVMNIKSPENSFGGHGSDEAAHLSNRKKQHKGSGKQQSSHKQRFFSRSHGGARNSLGVISESPPSNSVGFFFGSTPPENHGLRSSKLCASPHGNVAGSSPPVGSLPKSFPPFQHPSHQLLEQNGYKQQKYMKYQTRCLNDRTKLGIGCSEEMNTLYRFWSYFLRDSFVRSMYNEFRKCALEDAAANYNYGLECLFRFYSYGLEKQFKDDLYGDFEQLTLDTYKKGNLYGLEKYWAFHHYRERRDDRVTLKKNPELERLLREQFRSIDDFHHAKVKSEMKDENQPLAATPPPVAA</sequence>
<accession>A0A0J8BQE7</accession>
<dbReference type="PANTHER" id="PTHR22792:SF101">
    <property type="entry name" value="LA-RELATED PROTEIN 1A"/>
    <property type="match status" value="1"/>
</dbReference>
<keyword evidence="1 2" id="KW-0694">RNA-binding</keyword>
<name>A0A0J8BQE7_BETVV</name>
<dbReference type="Proteomes" id="UP000035740">
    <property type="component" value="Chromosome 9"/>
</dbReference>
<dbReference type="InterPro" id="IPR036388">
    <property type="entry name" value="WH-like_DNA-bd_sf"/>
</dbReference>
<dbReference type="Gene3D" id="1.10.10.10">
    <property type="entry name" value="Winged helix-like DNA-binding domain superfamily/Winged helix DNA-binding domain"/>
    <property type="match status" value="1"/>
</dbReference>
<evidence type="ECO:0000313" key="6">
    <source>
        <dbReference type="Proteomes" id="UP000035740"/>
    </source>
</evidence>
<dbReference type="InterPro" id="IPR006630">
    <property type="entry name" value="La_HTH"/>
</dbReference>
<reference evidence="5 6" key="1">
    <citation type="journal article" date="2014" name="Nature">
        <title>The genome of the recently domesticated crop plant sugar beet (Beta vulgaris).</title>
        <authorList>
            <person name="Dohm J.C."/>
            <person name="Minoche A.E."/>
            <person name="Holtgrawe D."/>
            <person name="Capella-Gutierrez S."/>
            <person name="Zakrzewski F."/>
            <person name="Tafer H."/>
            <person name="Rupp O."/>
            <person name="Sorensen T.R."/>
            <person name="Stracke R."/>
            <person name="Reinhardt R."/>
            <person name="Goesmann A."/>
            <person name="Kraft T."/>
            <person name="Schulz B."/>
            <person name="Stadler P.F."/>
            <person name="Schmidt T."/>
            <person name="Gabaldon T."/>
            <person name="Lehrach H."/>
            <person name="Weisshaar B."/>
            <person name="Himmelbauer H."/>
        </authorList>
    </citation>
    <scope>NUCLEOTIDE SEQUENCE [LARGE SCALE GENOMIC DNA]</scope>
    <source>
        <tissue evidence="5">Taproot</tissue>
    </source>
</reference>
<feature type="region of interest" description="Disordered" evidence="3">
    <location>
        <begin position="972"/>
        <end position="991"/>
    </location>
</feature>
<dbReference type="KEGG" id="bvg:104903074"/>
<evidence type="ECO:0000256" key="2">
    <source>
        <dbReference type="PROSITE-ProRule" id="PRU00332"/>
    </source>
</evidence>
<gene>
    <name evidence="5" type="ORF">BVRB_9g206990</name>
</gene>
<evidence type="ECO:0000313" key="5">
    <source>
        <dbReference type="EMBL" id="KMT02184.1"/>
    </source>
</evidence>
<dbReference type="SMART" id="SM00715">
    <property type="entry name" value="LA"/>
    <property type="match status" value="1"/>
</dbReference>
<dbReference type="InterPro" id="IPR045180">
    <property type="entry name" value="La_dom_prot"/>
</dbReference>
<feature type="region of interest" description="Disordered" evidence="3">
    <location>
        <begin position="1"/>
        <end position="119"/>
    </location>
</feature>
<organism evidence="5 6">
    <name type="scientific">Beta vulgaris subsp. vulgaris</name>
    <name type="common">Beet</name>
    <dbReference type="NCBI Taxonomy" id="3555"/>
    <lineage>
        <taxon>Eukaryota</taxon>
        <taxon>Viridiplantae</taxon>
        <taxon>Streptophyta</taxon>
        <taxon>Embryophyta</taxon>
        <taxon>Tracheophyta</taxon>
        <taxon>Spermatophyta</taxon>
        <taxon>Magnoliopsida</taxon>
        <taxon>eudicotyledons</taxon>
        <taxon>Gunneridae</taxon>
        <taxon>Pentapetalae</taxon>
        <taxon>Caryophyllales</taxon>
        <taxon>Chenopodiaceae</taxon>
        <taxon>Betoideae</taxon>
        <taxon>Beta</taxon>
    </lineage>
</organism>
<evidence type="ECO:0000256" key="1">
    <source>
        <dbReference type="ARBA" id="ARBA00022884"/>
    </source>
</evidence>